<evidence type="ECO:0000313" key="2">
    <source>
        <dbReference type="Proteomes" id="UP000219452"/>
    </source>
</evidence>
<keyword evidence="2" id="KW-1185">Reference proteome</keyword>
<evidence type="ECO:0000313" key="1">
    <source>
        <dbReference type="EMBL" id="SOD80483.1"/>
    </source>
</evidence>
<dbReference type="Proteomes" id="UP000219452">
    <property type="component" value="Unassembled WGS sequence"/>
</dbReference>
<dbReference type="RefSeq" id="WP_097125065.1">
    <property type="nucleotide sequence ID" value="NZ_OCNH01000001.1"/>
</dbReference>
<dbReference type="EMBL" id="OCNH01000001">
    <property type="protein sequence ID" value="SOD80483.1"/>
    <property type="molecule type" value="Genomic_DNA"/>
</dbReference>
<proteinExistence type="predicted"/>
<sequence>MKRSVLLSIIGILSVAIGGVSCHKNTLNLPEPATSLEGVYEAKSLFGPFLVNGETIRLSLKRVTADSVAITLRAFSNGQPGDSVSLGNALVNQEFQYNCVAYRIKLSPVRTNDELTMTCSAENVFNYQYSFPLSGQQVIRAISFKRI</sequence>
<name>A0A286FBA7_9BACT</name>
<organism evidence="1 2">
    <name type="scientific">Spirosoma fluviale</name>
    <dbReference type="NCBI Taxonomy" id="1597977"/>
    <lineage>
        <taxon>Bacteria</taxon>
        <taxon>Pseudomonadati</taxon>
        <taxon>Bacteroidota</taxon>
        <taxon>Cytophagia</taxon>
        <taxon>Cytophagales</taxon>
        <taxon>Cytophagaceae</taxon>
        <taxon>Spirosoma</taxon>
    </lineage>
</organism>
<protein>
    <submittedName>
        <fullName evidence="1">Uncharacterized protein</fullName>
    </submittedName>
</protein>
<dbReference type="AlphaFoldDB" id="A0A286FBA7"/>
<dbReference type="OrthoDB" id="964710at2"/>
<dbReference type="PROSITE" id="PS51257">
    <property type="entry name" value="PROKAR_LIPOPROTEIN"/>
    <property type="match status" value="1"/>
</dbReference>
<gene>
    <name evidence="1" type="ORF">SAMN06269250_1425</name>
</gene>
<accession>A0A286FBA7</accession>
<reference evidence="2" key="1">
    <citation type="submission" date="2017-09" db="EMBL/GenBank/DDBJ databases">
        <authorList>
            <person name="Varghese N."/>
            <person name="Submissions S."/>
        </authorList>
    </citation>
    <scope>NUCLEOTIDE SEQUENCE [LARGE SCALE GENOMIC DNA]</scope>
    <source>
        <strain evidence="2">DSM 29961</strain>
    </source>
</reference>